<comment type="caution">
    <text evidence="1">The sequence shown here is derived from an EMBL/GenBank/DDBJ whole genome shotgun (WGS) entry which is preliminary data.</text>
</comment>
<dbReference type="Proteomes" id="UP001501576">
    <property type="component" value="Unassembled WGS sequence"/>
</dbReference>
<sequence length="52" mass="6198">MRIVYTYETLEGVTCTRIDVAEWVYNDAGGLIDLRQLKTIYVHRSEYRNWDA</sequence>
<proteinExistence type="predicted"/>
<evidence type="ECO:0000313" key="2">
    <source>
        <dbReference type="Proteomes" id="UP001501576"/>
    </source>
</evidence>
<gene>
    <name evidence="1" type="ORF">GCM10010390_05320</name>
</gene>
<reference evidence="1 2" key="1">
    <citation type="journal article" date="2019" name="Int. J. Syst. Evol. Microbiol.">
        <title>The Global Catalogue of Microorganisms (GCM) 10K type strain sequencing project: providing services to taxonomists for standard genome sequencing and annotation.</title>
        <authorList>
            <consortium name="The Broad Institute Genomics Platform"/>
            <consortium name="The Broad Institute Genome Sequencing Center for Infectious Disease"/>
            <person name="Wu L."/>
            <person name="Ma J."/>
        </authorList>
    </citation>
    <scope>NUCLEOTIDE SEQUENCE [LARGE SCALE GENOMIC DNA]</scope>
    <source>
        <strain evidence="1 2">JCM 5052</strain>
    </source>
</reference>
<evidence type="ECO:0000313" key="1">
    <source>
        <dbReference type="EMBL" id="GAA0505344.1"/>
    </source>
</evidence>
<organism evidence="1 2">
    <name type="scientific">Streptomyces mordarskii</name>
    <dbReference type="NCBI Taxonomy" id="1226758"/>
    <lineage>
        <taxon>Bacteria</taxon>
        <taxon>Bacillati</taxon>
        <taxon>Actinomycetota</taxon>
        <taxon>Actinomycetes</taxon>
        <taxon>Kitasatosporales</taxon>
        <taxon>Streptomycetaceae</taxon>
        <taxon>Streptomyces</taxon>
    </lineage>
</organism>
<keyword evidence="2" id="KW-1185">Reference proteome</keyword>
<dbReference type="RefSeq" id="WP_346158910.1">
    <property type="nucleotide sequence ID" value="NZ_BAAABZ010000002.1"/>
</dbReference>
<accession>A0ABN1BTH7</accession>
<protein>
    <submittedName>
        <fullName evidence="1">Uncharacterized protein</fullName>
    </submittedName>
</protein>
<dbReference type="EMBL" id="BAAABZ010000002">
    <property type="protein sequence ID" value="GAA0505344.1"/>
    <property type="molecule type" value="Genomic_DNA"/>
</dbReference>
<name>A0ABN1BTH7_9ACTN</name>